<comment type="caution">
    <text evidence="1">The sequence shown here is derived from an EMBL/GenBank/DDBJ whole genome shotgun (WGS) entry which is preliminary data.</text>
</comment>
<proteinExistence type="predicted"/>
<sequence>MFVFILIPIVFVFRMALSKVSRAGLIKGFTGFANFSKILSTPTFSMVLKNTFVWTVAVVGLSTLLGFILALLLNNAFKGRKVARAIVVFPWATTLVVQASIWKFIIDTDYGTLNTLLMKLGVIDHAVNWTPSAGAWFAWEIACGIFVTIPFVTFTVLSGLQSIDSSYYEAATVDGANYWQKLFKITIPLVSSSLTVSTVLNIIYVFNSFPIIWNMTKGDPGNRTDTLVTYLYKLAFYNGKQGEAAAVSVVGFLILLACATVYMVATLRKGDE</sequence>
<accession>A0AC61S1L5</accession>
<reference evidence="1" key="1">
    <citation type="submission" date="2019-04" db="EMBL/GenBank/DDBJ databases">
        <title>Microbes associate with the intestines of laboratory mice.</title>
        <authorList>
            <person name="Navarre W."/>
            <person name="Wong E."/>
            <person name="Huang K."/>
            <person name="Tropini C."/>
            <person name="Ng K."/>
            <person name="Yu B."/>
        </authorList>
    </citation>
    <scope>NUCLEOTIDE SEQUENCE</scope>
    <source>
        <strain evidence="1">NM01_1-7b</strain>
    </source>
</reference>
<dbReference type="Proteomes" id="UP000304953">
    <property type="component" value="Unassembled WGS sequence"/>
</dbReference>
<name>A0AC61S1L5_9FIRM</name>
<evidence type="ECO:0000313" key="2">
    <source>
        <dbReference type="Proteomes" id="UP000304953"/>
    </source>
</evidence>
<organism evidence="1 2">
    <name type="scientific">Petralouisia muris</name>
    <dbReference type="NCBI Taxonomy" id="3032872"/>
    <lineage>
        <taxon>Bacteria</taxon>
        <taxon>Bacillati</taxon>
        <taxon>Bacillota</taxon>
        <taxon>Clostridia</taxon>
        <taxon>Lachnospirales</taxon>
        <taxon>Lachnospiraceae</taxon>
        <taxon>Petralouisia</taxon>
    </lineage>
</organism>
<keyword evidence="2" id="KW-1185">Reference proteome</keyword>
<gene>
    <name evidence="1" type="ORF">E5329_02775</name>
</gene>
<protein>
    <submittedName>
        <fullName evidence="1">Sugar ABC transporter permease</fullName>
    </submittedName>
</protein>
<dbReference type="EMBL" id="SRYA01000004">
    <property type="protein sequence ID" value="TGY97882.1"/>
    <property type="molecule type" value="Genomic_DNA"/>
</dbReference>
<evidence type="ECO:0000313" key="1">
    <source>
        <dbReference type="EMBL" id="TGY97882.1"/>
    </source>
</evidence>